<dbReference type="InterPro" id="IPR028082">
    <property type="entry name" value="Peripla_BP_I"/>
</dbReference>
<dbReference type="InterPro" id="IPR007487">
    <property type="entry name" value="ABC_transpt-TYRBP-like"/>
</dbReference>
<evidence type="ECO:0000313" key="3">
    <source>
        <dbReference type="Proteomes" id="UP000824164"/>
    </source>
</evidence>
<feature type="chain" id="PRO_5038832441" evidence="1">
    <location>
        <begin position="27"/>
        <end position="345"/>
    </location>
</feature>
<dbReference type="EMBL" id="DVLT01000012">
    <property type="protein sequence ID" value="HIU02002.1"/>
    <property type="molecule type" value="Genomic_DNA"/>
</dbReference>
<keyword evidence="1" id="KW-0732">Signal</keyword>
<organism evidence="2 3">
    <name type="scientific">Candidatus Onthocola gallistercoris</name>
    <dbReference type="NCBI Taxonomy" id="2840876"/>
    <lineage>
        <taxon>Bacteria</taxon>
        <taxon>Bacillati</taxon>
        <taxon>Bacillota</taxon>
        <taxon>Bacilli</taxon>
        <taxon>Candidatus Onthocola</taxon>
    </lineage>
</organism>
<dbReference type="Gene3D" id="3.40.50.2300">
    <property type="match status" value="2"/>
</dbReference>
<reference evidence="2" key="2">
    <citation type="journal article" date="2021" name="PeerJ">
        <title>Extensive microbial diversity within the chicken gut microbiome revealed by metagenomics and culture.</title>
        <authorList>
            <person name="Gilroy R."/>
            <person name="Ravi A."/>
            <person name="Getino M."/>
            <person name="Pursley I."/>
            <person name="Horton D.L."/>
            <person name="Alikhan N.F."/>
            <person name="Baker D."/>
            <person name="Gharbi K."/>
            <person name="Hall N."/>
            <person name="Watson M."/>
            <person name="Adriaenssens E.M."/>
            <person name="Foster-Nyarko E."/>
            <person name="Jarju S."/>
            <person name="Secka A."/>
            <person name="Antonio M."/>
            <person name="Oren A."/>
            <person name="Chaudhuri R.R."/>
            <person name="La Ragione R."/>
            <person name="Hildebrand F."/>
            <person name="Pallen M.J."/>
        </authorList>
    </citation>
    <scope>NUCLEOTIDE SEQUENCE</scope>
    <source>
        <strain evidence="2">CHK187-14744</strain>
    </source>
</reference>
<sequence length="345" mass="36283">MIKKRFLATTLCLTLTAALLFGCSQTAETTGDTSASAASGGENYTIGITQYAEHGSLDNCREGFLQGLAEAGIEEGANLTIEFQNAQADSGAATQIASQFVSDKVDLICAIATPSAQSCVNAALNTDIPVVYTAVTDPVAAELATEDGAPTQNATGTSDKLPVEAQLQLIRQMLPDAHTIGILYTTSEVNSESAIAEYEAKAGDYDFEIVTVGISTSADISLATDNILSQVDCLTNLTDNTVVQGLPTILAKANEKGIPVFGSEIEQVKMGCLAAAGIDYIELGRKTGEIAAQILKGEASASEMDYETFETPKIYFNQQAAEDLGLTIDESILTDAEIFTEITEE</sequence>
<evidence type="ECO:0000256" key="1">
    <source>
        <dbReference type="SAM" id="SignalP"/>
    </source>
</evidence>
<dbReference type="Pfam" id="PF04392">
    <property type="entry name" value="ABC_sub_bind"/>
    <property type="match status" value="1"/>
</dbReference>
<dbReference type="SUPFAM" id="SSF53822">
    <property type="entry name" value="Periplasmic binding protein-like I"/>
    <property type="match status" value="2"/>
</dbReference>
<protein>
    <submittedName>
        <fullName evidence="2">ABC transporter substrate-binding protein</fullName>
    </submittedName>
</protein>
<dbReference type="Proteomes" id="UP000824164">
    <property type="component" value="Unassembled WGS sequence"/>
</dbReference>
<name>A0A9D1HH05_9FIRM</name>
<evidence type="ECO:0000313" key="2">
    <source>
        <dbReference type="EMBL" id="HIU02002.1"/>
    </source>
</evidence>
<dbReference type="AlphaFoldDB" id="A0A9D1HH05"/>
<proteinExistence type="predicted"/>
<reference evidence="2" key="1">
    <citation type="submission" date="2020-10" db="EMBL/GenBank/DDBJ databases">
        <authorList>
            <person name="Gilroy R."/>
        </authorList>
    </citation>
    <scope>NUCLEOTIDE SEQUENCE</scope>
    <source>
        <strain evidence="2">CHK187-14744</strain>
    </source>
</reference>
<gene>
    <name evidence="2" type="ORF">IAB63_01975</name>
</gene>
<dbReference type="PANTHER" id="PTHR35271:SF1">
    <property type="entry name" value="ABC TRANSPORTER, SUBSTRATE-BINDING LIPOPROTEIN"/>
    <property type="match status" value="1"/>
</dbReference>
<comment type="caution">
    <text evidence="2">The sequence shown here is derived from an EMBL/GenBank/DDBJ whole genome shotgun (WGS) entry which is preliminary data.</text>
</comment>
<dbReference type="PANTHER" id="PTHR35271">
    <property type="entry name" value="ABC TRANSPORTER, SUBSTRATE-BINDING LIPOPROTEIN-RELATED"/>
    <property type="match status" value="1"/>
</dbReference>
<dbReference type="PROSITE" id="PS51257">
    <property type="entry name" value="PROKAR_LIPOPROTEIN"/>
    <property type="match status" value="1"/>
</dbReference>
<dbReference type="CDD" id="cd06325">
    <property type="entry name" value="PBP1_ABC_unchar_transporter"/>
    <property type="match status" value="1"/>
</dbReference>
<feature type="signal peptide" evidence="1">
    <location>
        <begin position="1"/>
        <end position="26"/>
    </location>
</feature>
<accession>A0A9D1HH05</accession>